<dbReference type="Pfam" id="PF02798">
    <property type="entry name" value="GST_N"/>
    <property type="match status" value="1"/>
</dbReference>
<dbReference type="InterPro" id="IPR036920">
    <property type="entry name" value="Ribosomal_uL16_sf"/>
</dbReference>
<dbReference type="Gene3D" id="1.20.1050.130">
    <property type="match status" value="1"/>
</dbReference>
<dbReference type="EMBL" id="LR002320">
    <property type="protein sequence ID" value="SVE71939.1"/>
    <property type="molecule type" value="mRNA"/>
</dbReference>
<dbReference type="FunFam" id="3.90.1170.10:FF:000005">
    <property type="entry name" value="39S ribosomal protein L16, mitochondrial"/>
    <property type="match status" value="1"/>
</dbReference>
<dbReference type="PROSITE" id="PS50404">
    <property type="entry name" value="GST_NTER"/>
    <property type="match status" value="1"/>
</dbReference>
<dbReference type="InterPro" id="IPR000114">
    <property type="entry name" value="Ribosomal_uL16_bact-type"/>
</dbReference>
<evidence type="ECO:0000256" key="4">
    <source>
        <dbReference type="ARBA" id="ARBA00022980"/>
    </source>
</evidence>
<dbReference type="InterPro" id="IPR004045">
    <property type="entry name" value="Glutathione_S-Trfase_N"/>
</dbReference>
<comment type="subcellular location">
    <subcellularLocation>
        <location evidence="1">Mitochondrion</location>
    </subcellularLocation>
</comment>
<dbReference type="CDD" id="cd01433">
    <property type="entry name" value="Ribosomal_L16_L10e"/>
    <property type="match status" value="1"/>
</dbReference>
<dbReference type="SUPFAM" id="SSF52833">
    <property type="entry name" value="Thioredoxin-like"/>
    <property type="match status" value="1"/>
</dbReference>
<dbReference type="PANTHER" id="PTHR12220:SF13">
    <property type="entry name" value="LARGE RIBOSOMAL SUBUNIT PROTEIN UL16M"/>
    <property type="match status" value="1"/>
</dbReference>
<dbReference type="InterPro" id="IPR036282">
    <property type="entry name" value="Glutathione-S-Trfase_C_sf"/>
</dbReference>
<dbReference type="SUPFAM" id="SSF54686">
    <property type="entry name" value="Ribosomal protein L16p/L10e"/>
    <property type="match status" value="1"/>
</dbReference>
<keyword evidence="5" id="KW-0496">Mitochondrion</keyword>
<reference evidence="11" key="1">
    <citation type="submission" date="2018-08" db="EMBL/GenBank/DDBJ databases">
        <authorList>
            <person name="Cornetti L."/>
        </authorList>
    </citation>
    <scope>NUCLEOTIDE SEQUENCE</scope>
    <source>
        <strain evidence="10">CA-CBC-37</strain>
        <strain evidence="11">CA-CBC-38</strain>
    </source>
</reference>
<dbReference type="AlphaFoldDB" id="A0A4Y7LWB4"/>
<evidence type="ECO:0000256" key="5">
    <source>
        <dbReference type="ARBA" id="ARBA00023128"/>
    </source>
</evidence>
<evidence type="ECO:0000256" key="8">
    <source>
        <dbReference type="ARBA" id="ARBA00035440"/>
    </source>
</evidence>
<dbReference type="InterPro" id="IPR036249">
    <property type="entry name" value="Thioredoxin-like_sf"/>
</dbReference>
<dbReference type="Pfam" id="PF00252">
    <property type="entry name" value="Ribosomal_L16"/>
    <property type="match status" value="1"/>
</dbReference>
<comment type="similarity">
    <text evidence="2">Belongs to the universal ribosomal protein uL16 family.</text>
</comment>
<dbReference type="Gene3D" id="3.90.1170.10">
    <property type="entry name" value="Ribosomal protein L10e/L16"/>
    <property type="match status" value="1"/>
</dbReference>
<gene>
    <name evidence="11" type="primary">EOG090X0DE4</name>
</gene>
<evidence type="ECO:0000259" key="9">
    <source>
        <dbReference type="PROSITE" id="PS50404"/>
    </source>
</evidence>
<evidence type="ECO:0000313" key="11">
    <source>
        <dbReference type="EMBL" id="SVE72564.1"/>
    </source>
</evidence>
<dbReference type="GO" id="GO:0003735">
    <property type="term" value="F:structural constituent of ribosome"/>
    <property type="evidence" value="ECO:0007669"/>
    <property type="project" value="InterPro"/>
</dbReference>
<keyword evidence="4" id="KW-0689">Ribosomal protein</keyword>
<sequence length="335" mass="38200">MDPEWKVDCSDDENYGLSYSSMCQQWVPSPAAVVQLFESYTGEKDCRLLTLDWVPVLEVDGKPLAQSNAIARYLARQHGLAGQNDWEQSQADMYVDCIHDLIGGFLRQWYPRMVIQTAGMKSYTPSIDYSGIELPEKPKLTFLDKVPTYASNLKPPKMAKRLTLMRGPELIHNEFIHKQYGIVALCGGRLNSGHIEMIRMTINRKMDPTKMFAVWRIDPPWQPLTRKGQGKRMGGGKGAIDHYVTPIKAGRVIVEVGGKCEFVQVFSFLNEVAHILPFKAKATSYDLMEAEKMEEKELVASNVNPYTPEYVIKNNMGGCHDWISPYDKKWFFKYV</sequence>
<evidence type="ECO:0000256" key="7">
    <source>
        <dbReference type="ARBA" id="ARBA00035302"/>
    </source>
</evidence>
<dbReference type="SUPFAM" id="SSF47616">
    <property type="entry name" value="GST C-terminal domain-like"/>
    <property type="match status" value="1"/>
</dbReference>
<dbReference type="InterPro" id="IPR047873">
    <property type="entry name" value="Ribosomal_uL16"/>
</dbReference>
<accession>A0A4Y7LWB4</accession>
<organism evidence="11">
    <name type="scientific">Daphnia similis</name>
    <dbReference type="NCBI Taxonomy" id="35528"/>
    <lineage>
        <taxon>Eukaryota</taxon>
        <taxon>Metazoa</taxon>
        <taxon>Ecdysozoa</taxon>
        <taxon>Arthropoda</taxon>
        <taxon>Crustacea</taxon>
        <taxon>Branchiopoda</taxon>
        <taxon>Diplostraca</taxon>
        <taxon>Cladocera</taxon>
        <taxon>Anomopoda</taxon>
        <taxon>Daphniidae</taxon>
        <taxon>Daphnia</taxon>
        <taxon>Daphnia similis group</taxon>
    </lineage>
</organism>
<evidence type="ECO:0000256" key="3">
    <source>
        <dbReference type="ARBA" id="ARBA00022946"/>
    </source>
</evidence>
<dbReference type="EMBL" id="LR002945">
    <property type="protein sequence ID" value="SVE72564.1"/>
    <property type="molecule type" value="mRNA"/>
</dbReference>
<evidence type="ECO:0000313" key="10">
    <source>
        <dbReference type="EMBL" id="SVE71939.1"/>
    </source>
</evidence>
<name>A0A4Y7LWB4_9CRUS</name>
<evidence type="ECO:0000256" key="1">
    <source>
        <dbReference type="ARBA" id="ARBA00004173"/>
    </source>
</evidence>
<keyword evidence="6" id="KW-0687">Ribonucleoprotein</keyword>
<dbReference type="GO" id="GO:0032543">
    <property type="term" value="P:mitochondrial translation"/>
    <property type="evidence" value="ECO:0007669"/>
    <property type="project" value="TreeGrafter"/>
</dbReference>
<evidence type="ECO:0000256" key="2">
    <source>
        <dbReference type="ARBA" id="ARBA00008931"/>
    </source>
</evidence>
<dbReference type="PANTHER" id="PTHR12220">
    <property type="entry name" value="50S/60S RIBOSOMAL PROTEIN L16"/>
    <property type="match status" value="1"/>
</dbReference>
<dbReference type="GO" id="GO:0005743">
    <property type="term" value="C:mitochondrial inner membrane"/>
    <property type="evidence" value="ECO:0007669"/>
    <property type="project" value="UniProtKB-ARBA"/>
</dbReference>
<keyword evidence="3" id="KW-0809">Transit peptide</keyword>
<dbReference type="InterPro" id="IPR016180">
    <property type="entry name" value="Ribosomal_uL16_dom"/>
</dbReference>
<proteinExistence type="evidence at transcript level"/>
<dbReference type="GO" id="GO:0019843">
    <property type="term" value="F:rRNA binding"/>
    <property type="evidence" value="ECO:0007669"/>
    <property type="project" value="InterPro"/>
</dbReference>
<protein>
    <recommendedName>
        <fullName evidence="7">Large ribosomal subunit protein uL16m</fullName>
    </recommendedName>
    <alternativeName>
        <fullName evidence="8">39S ribosomal protein L16, mitochondrial</fullName>
    </alternativeName>
</protein>
<dbReference type="GO" id="GO:0005762">
    <property type="term" value="C:mitochondrial large ribosomal subunit"/>
    <property type="evidence" value="ECO:0007669"/>
    <property type="project" value="TreeGrafter"/>
</dbReference>
<feature type="domain" description="GST N-terminal" evidence="9">
    <location>
        <begin position="1"/>
        <end position="82"/>
    </location>
</feature>
<evidence type="ECO:0000256" key="6">
    <source>
        <dbReference type="ARBA" id="ARBA00023274"/>
    </source>
</evidence>